<evidence type="ECO:0000259" key="5">
    <source>
        <dbReference type="PROSITE" id="PS52004"/>
    </source>
</evidence>
<organism evidence="6 7">
    <name type="scientific">Streptomyces broussonetiae</name>
    <dbReference type="NCBI Taxonomy" id="2686304"/>
    <lineage>
        <taxon>Bacteria</taxon>
        <taxon>Bacillati</taxon>
        <taxon>Actinomycetota</taxon>
        <taxon>Actinomycetes</taxon>
        <taxon>Kitasatosporales</taxon>
        <taxon>Streptomycetaceae</taxon>
        <taxon>Streptomyces</taxon>
    </lineage>
</organism>
<comment type="similarity">
    <text evidence="1 4">Belongs to the thiolase-like superfamily. Beta-ketoacyl-ACP synthases family.</text>
</comment>
<dbReference type="SUPFAM" id="SSF53901">
    <property type="entry name" value="Thiolase-like"/>
    <property type="match status" value="2"/>
</dbReference>
<evidence type="ECO:0000256" key="4">
    <source>
        <dbReference type="RuleBase" id="RU003694"/>
    </source>
</evidence>
<evidence type="ECO:0000313" key="6">
    <source>
        <dbReference type="EMBL" id="MFB8777997.1"/>
    </source>
</evidence>
<evidence type="ECO:0000256" key="2">
    <source>
        <dbReference type="ARBA" id="ARBA00022679"/>
    </source>
</evidence>
<dbReference type="GO" id="GO:0016746">
    <property type="term" value="F:acyltransferase activity"/>
    <property type="evidence" value="ECO:0007669"/>
    <property type="project" value="UniProtKB-KW"/>
</dbReference>
<name>A0ABV5EMD1_9ACTN</name>
<evidence type="ECO:0000256" key="1">
    <source>
        <dbReference type="ARBA" id="ARBA00008467"/>
    </source>
</evidence>
<proteinExistence type="inferred from homology"/>
<dbReference type="Pfam" id="PF00109">
    <property type="entry name" value="ketoacyl-synt"/>
    <property type="match status" value="1"/>
</dbReference>
<dbReference type="PANTHER" id="PTHR11712">
    <property type="entry name" value="POLYKETIDE SYNTHASE-RELATED"/>
    <property type="match status" value="1"/>
</dbReference>
<dbReference type="CDD" id="cd00834">
    <property type="entry name" value="KAS_I_II"/>
    <property type="match status" value="1"/>
</dbReference>
<dbReference type="EC" id="2.3.1.-" evidence="6"/>
<comment type="caution">
    <text evidence="6">The sequence shown here is derived from an EMBL/GenBank/DDBJ whole genome shotgun (WGS) entry which is preliminary data.</text>
</comment>
<dbReference type="InterPro" id="IPR014030">
    <property type="entry name" value="Ketoacyl_synth_N"/>
</dbReference>
<dbReference type="Gene3D" id="3.40.47.10">
    <property type="match status" value="2"/>
</dbReference>
<dbReference type="InterPro" id="IPR000794">
    <property type="entry name" value="Beta-ketoacyl_synthase"/>
</dbReference>
<keyword evidence="7" id="KW-1185">Reference proteome</keyword>
<dbReference type="EMBL" id="JAYMRP010000068">
    <property type="protein sequence ID" value="MFB8777997.1"/>
    <property type="molecule type" value="Genomic_DNA"/>
</dbReference>
<protein>
    <submittedName>
        <fullName evidence="6">Beta-ketoacyl-[acyl-carrier-protein] synthase family protein</fullName>
        <ecNumber evidence="6">2.3.1.-</ecNumber>
    </submittedName>
</protein>
<dbReference type="InterPro" id="IPR014031">
    <property type="entry name" value="Ketoacyl_synth_C"/>
</dbReference>
<dbReference type="PROSITE" id="PS52004">
    <property type="entry name" value="KS3_2"/>
    <property type="match status" value="1"/>
</dbReference>
<dbReference type="InterPro" id="IPR020841">
    <property type="entry name" value="PKS_Beta-ketoAc_synthase_dom"/>
</dbReference>
<accession>A0ABV5EMD1</accession>
<gene>
    <name evidence="6" type="ORF">VSS16_35735</name>
</gene>
<dbReference type="InterPro" id="IPR016039">
    <property type="entry name" value="Thiolase-like"/>
</dbReference>
<dbReference type="PROSITE" id="PS00606">
    <property type="entry name" value="KS3_1"/>
    <property type="match status" value="1"/>
</dbReference>
<evidence type="ECO:0000313" key="7">
    <source>
        <dbReference type="Proteomes" id="UP001585080"/>
    </source>
</evidence>
<keyword evidence="3 6" id="KW-0012">Acyltransferase</keyword>
<reference evidence="6 7" key="1">
    <citation type="submission" date="2024-01" db="EMBL/GenBank/DDBJ databases">
        <title>Genome mining of biosynthetic gene clusters to explore secondary metabolites of Streptomyces sp.</title>
        <authorList>
            <person name="Baig A."/>
            <person name="Ajitkumar Shintre N."/>
            <person name="Kumar H."/>
            <person name="Anbarasu A."/>
            <person name="Ramaiah S."/>
        </authorList>
    </citation>
    <scope>NUCLEOTIDE SEQUENCE [LARGE SCALE GENOMIC DNA]</scope>
    <source>
        <strain evidence="6 7">A57</strain>
    </source>
</reference>
<dbReference type="NCBIfam" id="NF005589">
    <property type="entry name" value="PRK07314.1"/>
    <property type="match status" value="1"/>
</dbReference>
<dbReference type="SMART" id="SM00825">
    <property type="entry name" value="PKS_KS"/>
    <property type="match status" value="1"/>
</dbReference>
<dbReference type="Proteomes" id="UP001585080">
    <property type="component" value="Unassembled WGS sequence"/>
</dbReference>
<sequence>MRSGRQRLAVTGIGLVTPAGIGAVPTWDALCAARPTAATDQDLAGLPVTFSCRVPGSDAAAVSGPKSWRHDRYTLLALLAAREAVADASLEPGSWEDTRIAVVVGSAAGGILTYEKQHAKLLASGPSGISPLTLPAFLPNMASGQLAIELGVRGPSLHAATACASGATAIMTAAQLLRDDLGDVAIAGASDCMVTRLCTAAFAKMGALSRRNRQPEAASRPFDTARDGFVLAEGAGMLVLERSADATARRVRPYGMLDGWASTSDAYAMTAPDPEGRGLHRAFDLALTEADATARDVDHVNAHGTGTPMNDRTEAAVLSRFFAEGGPTVTSAKGVLGHTMGAAGAIEAALTVLTLRHGLVPPTANLSSVDPAARSLDLVHGKARPQRVEFAVSASSGFGGHNAVLAFRSAE</sequence>
<keyword evidence="2 4" id="KW-0808">Transferase</keyword>
<feature type="domain" description="Ketosynthase family 3 (KS3)" evidence="5">
    <location>
        <begin position="5"/>
        <end position="409"/>
    </location>
</feature>
<evidence type="ECO:0000256" key="3">
    <source>
        <dbReference type="ARBA" id="ARBA00023315"/>
    </source>
</evidence>
<dbReference type="InterPro" id="IPR018201">
    <property type="entry name" value="Ketoacyl_synth_AS"/>
</dbReference>
<dbReference type="PANTHER" id="PTHR11712:SF347">
    <property type="entry name" value="BETA KETOACYL-ACYL CARRIER PROTEIN SYNTHASE"/>
    <property type="match status" value="1"/>
</dbReference>
<dbReference type="Pfam" id="PF02801">
    <property type="entry name" value="Ketoacyl-synt_C"/>
    <property type="match status" value="1"/>
</dbReference>
<dbReference type="RefSeq" id="WP_376736425.1">
    <property type="nucleotide sequence ID" value="NZ_JAYMRP010000068.1"/>
</dbReference>